<evidence type="ECO:0000256" key="1">
    <source>
        <dbReference type="SAM" id="MobiDB-lite"/>
    </source>
</evidence>
<organism evidence="2 3">
    <name type="scientific">Sphaerisporangium melleum</name>
    <dbReference type="NCBI Taxonomy" id="321316"/>
    <lineage>
        <taxon>Bacteria</taxon>
        <taxon>Bacillati</taxon>
        <taxon>Actinomycetota</taxon>
        <taxon>Actinomycetes</taxon>
        <taxon>Streptosporangiales</taxon>
        <taxon>Streptosporangiaceae</taxon>
        <taxon>Sphaerisporangium</taxon>
    </lineage>
</organism>
<accession>A0A917VTB1</accession>
<feature type="region of interest" description="Disordered" evidence="1">
    <location>
        <begin position="61"/>
        <end position="87"/>
    </location>
</feature>
<sequence>MTPMSAVMTMRQRLASWGSGGQGRRDSVDNAAQRWRVSGVIVARWGGLVWCCLWTASGQGPVATRGRGGDGRTADEQRAGGHGLDAAGDGLCGGGVRGEHKFRPGSVAVHAEPGR</sequence>
<evidence type="ECO:0000313" key="3">
    <source>
        <dbReference type="Proteomes" id="UP000645217"/>
    </source>
</evidence>
<dbReference type="EMBL" id="BMNT01000054">
    <property type="protein sequence ID" value="GGL16400.1"/>
    <property type="molecule type" value="Genomic_DNA"/>
</dbReference>
<keyword evidence="3" id="KW-1185">Reference proteome</keyword>
<dbReference type="AlphaFoldDB" id="A0A917VTB1"/>
<feature type="compositionally biased region" description="Basic and acidic residues" evidence="1">
    <location>
        <begin position="67"/>
        <end position="79"/>
    </location>
</feature>
<gene>
    <name evidence="2" type="ORF">GCM10007964_67950</name>
</gene>
<reference evidence="2" key="1">
    <citation type="journal article" date="2014" name="Int. J. Syst. Evol. Microbiol.">
        <title>Complete genome sequence of Corynebacterium casei LMG S-19264T (=DSM 44701T), isolated from a smear-ripened cheese.</title>
        <authorList>
            <consortium name="US DOE Joint Genome Institute (JGI-PGF)"/>
            <person name="Walter F."/>
            <person name="Albersmeier A."/>
            <person name="Kalinowski J."/>
            <person name="Ruckert C."/>
        </authorList>
    </citation>
    <scope>NUCLEOTIDE SEQUENCE</scope>
    <source>
        <strain evidence="2">JCM 13064</strain>
    </source>
</reference>
<reference evidence="2" key="2">
    <citation type="submission" date="2020-09" db="EMBL/GenBank/DDBJ databases">
        <authorList>
            <person name="Sun Q."/>
            <person name="Ohkuma M."/>
        </authorList>
    </citation>
    <scope>NUCLEOTIDE SEQUENCE</scope>
    <source>
        <strain evidence="2">JCM 13064</strain>
    </source>
</reference>
<comment type="caution">
    <text evidence="2">The sequence shown here is derived from an EMBL/GenBank/DDBJ whole genome shotgun (WGS) entry which is preliminary data.</text>
</comment>
<dbReference type="Proteomes" id="UP000645217">
    <property type="component" value="Unassembled WGS sequence"/>
</dbReference>
<name>A0A917VTB1_9ACTN</name>
<evidence type="ECO:0000313" key="2">
    <source>
        <dbReference type="EMBL" id="GGL16400.1"/>
    </source>
</evidence>
<protein>
    <submittedName>
        <fullName evidence="2">Uncharacterized protein</fullName>
    </submittedName>
</protein>
<proteinExistence type="predicted"/>